<evidence type="ECO:0000313" key="17">
    <source>
        <dbReference type="EMBL" id="NWZ80533.1"/>
    </source>
</evidence>
<dbReference type="SUPFAM" id="SSF52540">
    <property type="entry name" value="P-loop containing nucleoside triphosphate hydrolases"/>
    <property type="match status" value="2"/>
</dbReference>
<dbReference type="InterPro" id="IPR011545">
    <property type="entry name" value="DEAD/DEAH_box_helicase_dom"/>
</dbReference>
<dbReference type="Pfam" id="PF04969">
    <property type="entry name" value="CS"/>
    <property type="match status" value="1"/>
</dbReference>
<dbReference type="Gene3D" id="2.30.30.140">
    <property type="match status" value="1"/>
</dbReference>
<name>A0A7K7QLC1_POEAT</name>
<dbReference type="GO" id="GO:0003724">
    <property type="term" value="F:RNA helicase activity"/>
    <property type="evidence" value="ECO:0007669"/>
    <property type="project" value="UniProtKB-EC"/>
</dbReference>
<feature type="zinc finger region" description="C3H1-type" evidence="13">
    <location>
        <begin position="442"/>
        <end position="470"/>
    </location>
</feature>
<proteinExistence type="predicted"/>
<feature type="domain" description="C3H1-type" evidence="15">
    <location>
        <begin position="442"/>
        <end position="470"/>
    </location>
</feature>
<keyword evidence="9" id="KW-0744">Spermatogenesis</keyword>
<dbReference type="Gene3D" id="2.60.40.790">
    <property type="match status" value="1"/>
</dbReference>
<evidence type="ECO:0000313" key="18">
    <source>
        <dbReference type="Proteomes" id="UP000540071"/>
    </source>
</evidence>
<keyword evidence="2" id="KW-0217">Developmental protein</keyword>
<keyword evidence="13" id="KW-0479">Metal-binding</keyword>
<dbReference type="GO" id="GO:0008270">
    <property type="term" value="F:zinc ion binding"/>
    <property type="evidence" value="ECO:0007669"/>
    <property type="project" value="UniProtKB-KW"/>
</dbReference>
<dbReference type="EMBL" id="VZSS01000030">
    <property type="protein sequence ID" value="NWZ80533.1"/>
    <property type="molecule type" value="Genomic_DNA"/>
</dbReference>
<dbReference type="InterPro" id="IPR007052">
    <property type="entry name" value="CS_dom"/>
</dbReference>
<keyword evidence="10" id="KW-0943">RNA-mediated gene silencing</keyword>
<dbReference type="Pfam" id="PF00271">
    <property type="entry name" value="Helicase_C"/>
    <property type="match status" value="1"/>
</dbReference>
<dbReference type="CDD" id="cd20435">
    <property type="entry name" value="Tudor_TDRD12_rpt2"/>
    <property type="match status" value="1"/>
</dbReference>
<dbReference type="EC" id="3.6.4.13" evidence="1"/>
<dbReference type="Pfam" id="PF00567">
    <property type="entry name" value="TUDOR"/>
    <property type="match status" value="1"/>
</dbReference>
<dbReference type="GO" id="GO:0003676">
    <property type="term" value="F:nucleic acid binding"/>
    <property type="evidence" value="ECO:0007669"/>
    <property type="project" value="InterPro"/>
</dbReference>
<dbReference type="PANTHER" id="PTHR22655">
    <property type="entry name" value="ATP-DEPENDENT RNA HELICASE TDRD12-RELATED"/>
    <property type="match status" value="1"/>
</dbReference>
<keyword evidence="6" id="KW-0378">Hydrolase</keyword>
<feature type="compositionally biased region" description="Polar residues" evidence="14">
    <location>
        <begin position="723"/>
        <end position="736"/>
    </location>
</feature>
<keyword evidence="5" id="KW-0221">Differentiation</keyword>
<evidence type="ECO:0000256" key="2">
    <source>
        <dbReference type="ARBA" id="ARBA00022473"/>
    </source>
</evidence>
<dbReference type="SUPFAM" id="SSF49764">
    <property type="entry name" value="HSP20-like chaperones"/>
    <property type="match status" value="1"/>
</dbReference>
<evidence type="ECO:0000256" key="12">
    <source>
        <dbReference type="ARBA" id="ARBA00047984"/>
    </source>
</evidence>
<dbReference type="AlphaFoldDB" id="A0A7K7QLC1"/>
<comment type="catalytic activity">
    <reaction evidence="12">
        <text>ATP + H2O = ADP + phosphate + H(+)</text>
        <dbReference type="Rhea" id="RHEA:13065"/>
        <dbReference type="ChEBI" id="CHEBI:15377"/>
        <dbReference type="ChEBI" id="CHEBI:15378"/>
        <dbReference type="ChEBI" id="CHEBI:30616"/>
        <dbReference type="ChEBI" id="CHEBI:43474"/>
        <dbReference type="ChEBI" id="CHEBI:456216"/>
        <dbReference type="EC" id="3.6.4.13"/>
    </reaction>
</comment>
<evidence type="ECO:0000256" key="14">
    <source>
        <dbReference type="SAM" id="MobiDB-lite"/>
    </source>
</evidence>
<dbReference type="Gene3D" id="3.40.50.300">
    <property type="entry name" value="P-loop containing nucleotide triphosphate hydrolases"/>
    <property type="match status" value="2"/>
</dbReference>
<evidence type="ECO:0000256" key="9">
    <source>
        <dbReference type="ARBA" id="ARBA00022871"/>
    </source>
</evidence>
<protein>
    <recommendedName>
        <fullName evidence="1">RNA helicase</fullName>
        <ecNumber evidence="1">3.6.4.13</ecNumber>
    </recommendedName>
</protein>
<dbReference type="GO" id="GO:0042078">
    <property type="term" value="P:germ-line stem cell division"/>
    <property type="evidence" value="ECO:0007669"/>
    <property type="project" value="TreeGrafter"/>
</dbReference>
<dbReference type="InterPro" id="IPR008978">
    <property type="entry name" value="HSP20-like_chaperone"/>
</dbReference>
<keyword evidence="11" id="KW-0469">Meiosis</keyword>
<dbReference type="GO" id="GO:0051321">
    <property type="term" value="P:meiotic cell cycle"/>
    <property type="evidence" value="ECO:0007669"/>
    <property type="project" value="UniProtKB-KW"/>
</dbReference>
<keyword evidence="8" id="KW-0067">ATP-binding</keyword>
<evidence type="ECO:0000256" key="6">
    <source>
        <dbReference type="ARBA" id="ARBA00022801"/>
    </source>
</evidence>
<dbReference type="FunFam" id="3.40.50.300:FF:001416">
    <property type="entry name" value="Tudor domain containing 12"/>
    <property type="match status" value="1"/>
</dbReference>
<feature type="domain" description="CS" evidence="16">
    <location>
        <begin position="768"/>
        <end position="854"/>
    </location>
</feature>
<dbReference type="InterPro" id="IPR027417">
    <property type="entry name" value="P-loop_NTPase"/>
</dbReference>
<feature type="non-terminal residue" evidence="17">
    <location>
        <position position="1"/>
    </location>
</feature>
<dbReference type="SUPFAM" id="SSF63748">
    <property type="entry name" value="Tudor/PWWP/MBT"/>
    <property type="match status" value="1"/>
</dbReference>
<keyword evidence="4" id="KW-0547">Nucleotide-binding</keyword>
<dbReference type="InterPro" id="IPR000571">
    <property type="entry name" value="Znf_CCCH"/>
</dbReference>
<reference evidence="17 18" key="1">
    <citation type="submission" date="2019-09" db="EMBL/GenBank/DDBJ databases">
        <title>Bird 10,000 Genomes (B10K) Project - Family phase.</title>
        <authorList>
            <person name="Zhang G."/>
        </authorList>
    </citation>
    <scope>NUCLEOTIDE SEQUENCE [LARGE SCALE GENOMIC DNA]</scope>
    <source>
        <strain evidence="17">OUT-0023</strain>
        <tissue evidence="17">Blood</tissue>
    </source>
</reference>
<dbReference type="GO" id="GO:0031047">
    <property type="term" value="P:regulatory ncRNA-mediated gene silencing"/>
    <property type="evidence" value="ECO:0007669"/>
    <property type="project" value="UniProtKB-KW"/>
</dbReference>
<dbReference type="Proteomes" id="UP000540071">
    <property type="component" value="Unassembled WGS sequence"/>
</dbReference>
<comment type="caution">
    <text evidence="17">The sequence shown here is derived from an EMBL/GenBank/DDBJ whole genome shotgun (WGS) entry which is preliminary data.</text>
</comment>
<dbReference type="GO" id="GO:0016787">
    <property type="term" value="F:hydrolase activity"/>
    <property type="evidence" value="ECO:0007669"/>
    <property type="project" value="UniProtKB-KW"/>
</dbReference>
<gene>
    <name evidence="17" type="primary">Ddx17_1</name>
    <name evidence="17" type="ORF">POEATR_R15338</name>
</gene>
<evidence type="ECO:0000259" key="15">
    <source>
        <dbReference type="PROSITE" id="PS50103"/>
    </source>
</evidence>
<evidence type="ECO:0000256" key="10">
    <source>
        <dbReference type="ARBA" id="ARBA00023158"/>
    </source>
</evidence>
<dbReference type="PROSITE" id="PS51203">
    <property type="entry name" value="CS"/>
    <property type="match status" value="1"/>
</dbReference>
<dbReference type="PANTHER" id="PTHR22655:SF2">
    <property type="entry name" value="ATP-DEPENDENT RNA HELICASE TDRD12-RELATED"/>
    <property type="match status" value="1"/>
</dbReference>
<evidence type="ECO:0000256" key="1">
    <source>
        <dbReference type="ARBA" id="ARBA00012552"/>
    </source>
</evidence>
<keyword evidence="13" id="KW-0862">Zinc</keyword>
<evidence type="ECO:0000256" key="8">
    <source>
        <dbReference type="ARBA" id="ARBA00022840"/>
    </source>
</evidence>
<dbReference type="GO" id="GO:0005524">
    <property type="term" value="F:ATP binding"/>
    <property type="evidence" value="ECO:0007669"/>
    <property type="project" value="UniProtKB-KW"/>
</dbReference>
<accession>A0A7K7QLC1</accession>
<keyword evidence="18" id="KW-1185">Reference proteome</keyword>
<organism evidence="17 18">
    <name type="scientific">Poecile atricapillus</name>
    <name type="common">Black-capped chickadee</name>
    <name type="synonym">Parus atricapillus</name>
    <dbReference type="NCBI Taxonomy" id="48891"/>
    <lineage>
        <taxon>Eukaryota</taxon>
        <taxon>Metazoa</taxon>
        <taxon>Chordata</taxon>
        <taxon>Craniata</taxon>
        <taxon>Vertebrata</taxon>
        <taxon>Euteleostomi</taxon>
        <taxon>Archelosauria</taxon>
        <taxon>Archosauria</taxon>
        <taxon>Dinosauria</taxon>
        <taxon>Saurischia</taxon>
        <taxon>Theropoda</taxon>
        <taxon>Coelurosauria</taxon>
        <taxon>Aves</taxon>
        <taxon>Neognathae</taxon>
        <taxon>Neoaves</taxon>
        <taxon>Telluraves</taxon>
        <taxon>Australaves</taxon>
        <taxon>Passeriformes</taxon>
        <taxon>Paridae</taxon>
        <taxon>Poecile</taxon>
    </lineage>
</organism>
<sequence length="880" mass="99448">FQSFQNVGKEKNFVFLSKKIEPSSVLETAPLFDGLKKELASNKLSACTFTESYCWPPLAWGFDVVVISHQGHDPLLYIPPVLTLLQLESDYQALPNMSGVCISLILCPGWKKAQLVFDLLKTYGKGCRCLHPMLIILGQNKDAARQVEIRGCKIVVTTPYNLLRLLEHNTGLLCRLCHLVLDEIEVLVSDTTEQVFTILDCYKKATAQAQGNLPHQIIAVGTQWNKHITLLIKEFMHDPHIVITVIEEAAIFGNVQQVVQPCMNSNRTAELLKILDFTQRNLQKVLVFSDSVAEVEMIHKVLKSNSVVSLKKHKDSKCNAQCVLERWRKMHSSGTQAVLVLTDDCLQSLGITDATCVIHFSFPSPGVFGQRLRSMSDNFCSGIKDSAVDQEHMKAKSVILLTENSSCHAPGILRYLKHAEAEIPEELYDLTARVLESEENEKFSRPLCASLKTFGICRNRTECPDRHQINLAIDMAQNIADEMIETPERVTILPLFIVHATNYLGRIVKKQKDQYTVLAKEINDYFKLPRHRISASSVEKSVFYGLCEGAICHRVQVVEIPAKDEEHVCKVTIKYIDEGRTSQVNSDQLLHLPSKFQNLPPQAVEIVVCRVKPIDNEVEWNPKVTDHINHKIKGKLHHAKVMHTLGKTVWVDPMVGVTNLPTMKMWINEYNIRSEILSTGLGTDNPEHIEEIQKLCRQIPVLDHAESLEYFTKEDTAGLEEASSPQETSIQENPAESTNSSIFLDVFLLDNVVQTKEAEDSTVHQQKGYHPQIKWFQDNVTVTLKVQILRAADSKCEFSREKVAFSAYSEGKLYVADLELYESVIAEKSTCVIKDTEAVILLVKEKKGMWCKLLKNKNVHVSLDFEHWEESEDGRPFTVG</sequence>
<keyword evidence="3" id="KW-0677">Repeat</keyword>
<evidence type="ECO:0000256" key="4">
    <source>
        <dbReference type="ARBA" id="ARBA00022741"/>
    </source>
</evidence>
<dbReference type="GO" id="GO:0007283">
    <property type="term" value="P:spermatogenesis"/>
    <property type="evidence" value="ECO:0007669"/>
    <property type="project" value="UniProtKB-KW"/>
</dbReference>
<evidence type="ECO:0000256" key="13">
    <source>
        <dbReference type="PROSITE-ProRule" id="PRU00723"/>
    </source>
</evidence>
<evidence type="ECO:0000256" key="7">
    <source>
        <dbReference type="ARBA" id="ARBA00022806"/>
    </source>
</evidence>
<dbReference type="InterPro" id="IPR001650">
    <property type="entry name" value="Helicase_C-like"/>
</dbReference>
<evidence type="ECO:0000256" key="5">
    <source>
        <dbReference type="ARBA" id="ARBA00022782"/>
    </source>
</evidence>
<feature type="non-terminal residue" evidence="17">
    <location>
        <position position="880"/>
    </location>
</feature>
<dbReference type="PROSITE" id="PS50103">
    <property type="entry name" value="ZF_C3H1"/>
    <property type="match status" value="1"/>
</dbReference>
<evidence type="ECO:0000256" key="11">
    <source>
        <dbReference type="ARBA" id="ARBA00023254"/>
    </source>
</evidence>
<dbReference type="Pfam" id="PF00270">
    <property type="entry name" value="DEAD"/>
    <property type="match status" value="1"/>
</dbReference>
<keyword evidence="13" id="KW-0863">Zinc-finger</keyword>
<keyword evidence="7 17" id="KW-0347">Helicase</keyword>
<feature type="region of interest" description="Disordered" evidence="14">
    <location>
        <begin position="716"/>
        <end position="736"/>
    </location>
</feature>
<evidence type="ECO:0000259" key="16">
    <source>
        <dbReference type="PROSITE" id="PS51203"/>
    </source>
</evidence>
<dbReference type="InterPro" id="IPR002999">
    <property type="entry name" value="Tudor"/>
</dbReference>
<evidence type="ECO:0000256" key="3">
    <source>
        <dbReference type="ARBA" id="ARBA00022737"/>
    </source>
</evidence>